<protein>
    <submittedName>
        <fullName evidence="1">Uncharacterized protein</fullName>
    </submittedName>
</protein>
<proteinExistence type="predicted"/>
<reference evidence="1 2" key="1">
    <citation type="submission" date="2016-07" db="EMBL/GenBank/DDBJ databases">
        <title>Draft genome of the white-rot fungus Obba rivulosa 3A-2.</title>
        <authorList>
            <consortium name="DOE Joint Genome Institute"/>
            <person name="Miettinen O."/>
            <person name="Riley R."/>
            <person name="Acob R."/>
            <person name="Barry K."/>
            <person name="Cullen D."/>
            <person name="De Vries R."/>
            <person name="Hainaut M."/>
            <person name="Hatakka A."/>
            <person name="Henrissat B."/>
            <person name="Hilden K."/>
            <person name="Kuo R."/>
            <person name="Labutti K."/>
            <person name="Lipzen A."/>
            <person name="Makela M.R."/>
            <person name="Sandor L."/>
            <person name="Spatafora J.W."/>
            <person name="Grigoriev I.V."/>
            <person name="Hibbett D.S."/>
        </authorList>
    </citation>
    <scope>NUCLEOTIDE SEQUENCE [LARGE SCALE GENOMIC DNA]</scope>
    <source>
        <strain evidence="1 2">3A-2</strain>
    </source>
</reference>
<dbReference type="AlphaFoldDB" id="A0A8E2AS35"/>
<keyword evidence="2" id="KW-1185">Reference proteome</keyword>
<evidence type="ECO:0000313" key="2">
    <source>
        <dbReference type="Proteomes" id="UP000250043"/>
    </source>
</evidence>
<name>A0A8E2AS35_9APHY</name>
<accession>A0A8E2AS35</accession>
<organism evidence="1 2">
    <name type="scientific">Obba rivulosa</name>
    <dbReference type="NCBI Taxonomy" id="1052685"/>
    <lineage>
        <taxon>Eukaryota</taxon>
        <taxon>Fungi</taxon>
        <taxon>Dikarya</taxon>
        <taxon>Basidiomycota</taxon>
        <taxon>Agaricomycotina</taxon>
        <taxon>Agaricomycetes</taxon>
        <taxon>Polyporales</taxon>
        <taxon>Gelatoporiaceae</taxon>
        <taxon>Obba</taxon>
    </lineage>
</organism>
<dbReference type="InterPro" id="IPR032675">
    <property type="entry name" value="LRR_dom_sf"/>
</dbReference>
<dbReference type="Proteomes" id="UP000250043">
    <property type="component" value="Unassembled WGS sequence"/>
</dbReference>
<gene>
    <name evidence="1" type="ORF">OBBRIDRAFT_160715</name>
</gene>
<sequence length="153" mass="17366">MRGPNLPTTVMRQLIEVLLHAHYPEKLDMTLSHYTLEFYLGLPSVLESLQSLRQLSVSSRDNALEGAMIVSRLRPLERLHLDILDFRPEVAELLQSQSRGLEKLTVHQRQITAPATAQFPGLRYLNVDRYPDMALLPRVFLTSPTCVCKTGSI</sequence>
<evidence type="ECO:0000313" key="1">
    <source>
        <dbReference type="EMBL" id="OCH87350.1"/>
    </source>
</evidence>
<dbReference type="EMBL" id="KV722488">
    <property type="protein sequence ID" value="OCH87350.1"/>
    <property type="molecule type" value="Genomic_DNA"/>
</dbReference>
<dbReference type="SUPFAM" id="SSF52047">
    <property type="entry name" value="RNI-like"/>
    <property type="match status" value="1"/>
</dbReference>
<dbReference type="Gene3D" id="3.80.10.10">
    <property type="entry name" value="Ribonuclease Inhibitor"/>
    <property type="match status" value="1"/>
</dbReference>